<feature type="domain" description="ABC transmembrane type-1" evidence="12">
    <location>
        <begin position="50"/>
        <end position="255"/>
    </location>
</feature>
<feature type="transmembrane region" description="Helical" evidence="9">
    <location>
        <begin position="50"/>
        <end position="73"/>
    </location>
</feature>
<dbReference type="EMBL" id="CP121252">
    <property type="protein sequence ID" value="WFP16667.1"/>
    <property type="molecule type" value="Genomic_DNA"/>
</dbReference>
<evidence type="ECO:0000256" key="8">
    <source>
        <dbReference type="ARBA" id="ARBA00023136"/>
    </source>
</evidence>
<evidence type="ECO:0000256" key="11">
    <source>
        <dbReference type="SAM" id="MobiDB-lite"/>
    </source>
</evidence>
<evidence type="ECO:0000259" key="12">
    <source>
        <dbReference type="PROSITE" id="PS50928"/>
    </source>
</evidence>
<keyword evidence="4 10" id="KW-1003">Cell membrane</keyword>
<dbReference type="Gene3D" id="1.10.3720.10">
    <property type="entry name" value="MetI-like"/>
    <property type="match status" value="1"/>
</dbReference>
<evidence type="ECO:0000313" key="14">
    <source>
        <dbReference type="Proteomes" id="UP001219037"/>
    </source>
</evidence>
<feature type="transmembrane region" description="Helical" evidence="9">
    <location>
        <begin position="85"/>
        <end position="108"/>
    </location>
</feature>
<dbReference type="SUPFAM" id="SSF161098">
    <property type="entry name" value="MetI-like"/>
    <property type="match status" value="1"/>
</dbReference>
<dbReference type="NCBIfam" id="TIGR01581">
    <property type="entry name" value="Mo_ABC_porter"/>
    <property type="match status" value="1"/>
</dbReference>
<protein>
    <recommendedName>
        <fullName evidence="10">Molybdenum transport system permease</fullName>
    </recommendedName>
</protein>
<reference evidence="13 14" key="1">
    <citation type="submission" date="2023-04" db="EMBL/GenBank/DDBJ databases">
        <title>Funneling lignin-derived compounds into biodiesel using alkali-halophilic Citricoccus sp. P2.</title>
        <authorList>
            <person name="Luo C.-B."/>
        </authorList>
    </citation>
    <scope>NUCLEOTIDE SEQUENCE [LARGE SCALE GENOMIC DNA]</scope>
    <source>
        <strain evidence="13 14">P2</strain>
    </source>
</reference>
<dbReference type="PROSITE" id="PS50928">
    <property type="entry name" value="ABC_TM1"/>
    <property type="match status" value="1"/>
</dbReference>
<evidence type="ECO:0000256" key="3">
    <source>
        <dbReference type="ARBA" id="ARBA00022448"/>
    </source>
</evidence>
<feature type="transmembrane region" description="Helical" evidence="9">
    <location>
        <begin position="237"/>
        <end position="254"/>
    </location>
</feature>
<organism evidence="13 14">
    <name type="scientific">Citricoccus muralis</name>
    <dbReference type="NCBI Taxonomy" id="169134"/>
    <lineage>
        <taxon>Bacteria</taxon>
        <taxon>Bacillati</taxon>
        <taxon>Actinomycetota</taxon>
        <taxon>Actinomycetes</taxon>
        <taxon>Micrococcales</taxon>
        <taxon>Micrococcaceae</taxon>
        <taxon>Citricoccus</taxon>
    </lineage>
</organism>
<evidence type="ECO:0000256" key="7">
    <source>
        <dbReference type="ARBA" id="ARBA00022989"/>
    </source>
</evidence>
<comment type="similarity">
    <text evidence="2 10">Belongs to the binding-protein-dependent transport system permease family. CysTW subfamily.</text>
</comment>
<gene>
    <name evidence="13" type="ORF">P8192_00640</name>
</gene>
<feature type="compositionally biased region" description="Polar residues" evidence="11">
    <location>
        <begin position="278"/>
        <end position="288"/>
    </location>
</feature>
<sequence>MTAVRISRWLWIPAGLGLMFLLFPLIALLLRVDWVQVPAVLATPTALRALGLSLATASIATVCCVLIGVPLAIQLSTLRGWPATLVRGVVLMPLVLPPLVGGLALLMLLGRGGLLGDVLLLAGVRIPFTTLAVVLAQVFVALPFLVISVEGALRSADPDFRRVAEGLGARPVTVLRRVTLPLLAPALVSGTVLSFTRALGEFGATAMFAGNAEGVTQTIPLAIYTAFNGSGVGQDTALTLALLLIAISFVTLVLRLPDRERRGTGAGAGTGAGRRVSNKNGAESSEHV</sequence>
<dbReference type="InterPro" id="IPR006469">
    <property type="entry name" value="NifC_ABC_porter"/>
</dbReference>
<name>A0ABY8H7S3_9MICC</name>
<keyword evidence="3 9" id="KW-0813">Transport</keyword>
<accession>A0ABY8H7S3</accession>
<keyword evidence="14" id="KW-1185">Reference proteome</keyword>
<feature type="transmembrane region" description="Helical" evidence="9">
    <location>
        <begin position="9"/>
        <end position="30"/>
    </location>
</feature>
<evidence type="ECO:0000256" key="6">
    <source>
        <dbReference type="ARBA" id="ARBA00022692"/>
    </source>
</evidence>
<evidence type="ECO:0000256" key="9">
    <source>
        <dbReference type="RuleBase" id="RU363032"/>
    </source>
</evidence>
<keyword evidence="6 9" id="KW-0812">Transmembrane</keyword>
<comment type="subcellular location">
    <subcellularLocation>
        <location evidence="1 9">Cell membrane</location>
        <topology evidence="1 9">Multi-pass membrane protein</topology>
    </subcellularLocation>
</comment>
<dbReference type="InterPro" id="IPR035906">
    <property type="entry name" value="MetI-like_sf"/>
</dbReference>
<comment type="function">
    <text evidence="10">Part of the binding-protein-dependent transport system for molybdenum; probably responsible for the translocation of the substrate across the membrane.</text>
</comment>
<feature type="region of interest" description="Disordered" evidence="11">
    <location>
        <begin position="263"/>
        <end position="288"/>
    </location>
</feature>
<feature type="transmembrane region" description="Helical" evidence="9">
    <location>
        <begin position="128"/>
        <end position="153"/>
    </location>
</feature>
<dbReference type="PANTHER" id="PTHR30183">
    <property type="entry name" value="MOLYBDENUM TRANSPORT SYSTEM PERMEASE PROTEIN MODB"/>
    <property type="match status" value="1"/>
</dbReference>
<dbReference type="InterPro" id="IPR000515">
    <property type="entry name" value="MetI-like"/>
</dbReference>
<evidence type="ECO:0000256" key="1">
    <source>
        <dbReference type="ARBA" id="ARBA00004651"/>
    </source>
</evidence>
<dbReference type="NCBIfam" id="TIGR02141">
    <property type="entry name" value="modB_ABC"/>
    <property type="match status" value="1"/>
</dbReference>
<keyword evidence="8 9" id="KW-0472">Membrane</keyword>
<dbReference type="PANTHER" id="PTHR30183:SF3">
    <property type="entry name" value="MOLYBDENUM TRANSPORT SYSTEM PERMEASE PROTEIN MODB"/>
    <property type="match status" value="1"/>
</dbReference>
<dbReference type="Proteomes" id="UP001219037">
    <property type="component" value="Chromosome"/>
</dbReference>
<keyword evidence="5 10" id="KW-0500">Molybdenum</keyword>
<evidence type="ECO:0000256" key="10">
    <source>
        <dbReference type="RuleBase" id="RU365097"/>
    </source>
</evidence>
<proteinExistence type="inferred from homology"/>
<dbReference type="CDD" id="cd06261">
    <property type="entry name" value="TM_PBP2"/>
    <property type="match status" value="1"/>
</dbReference>
<evidence type="ECO:0000256" key="4">
    <source>
        <dbReference type="ARBA" id="ARBA00022475"/>
    </source>
</evidence>
<feature type="transmembrane region" description="Helical" evidence="9">
    <location>
        <begin position="174"/>
        <end position="195"/>
    </location>
</feature>
<evidence type="ECO:0000256" key="5">
    <source>
        <dbReference type="ARBA" id="ARBA00022505"/>
    </source>
</evidence>
<keyword evidence="7 9" id="KW-1133">Transmembrane helix</keyword>
<evidence type="ECO:0000256" key="2">
    <source>
        <dbReference type="ARBA" id="ARBA00007069"/>
    </source>
</evidence>
<dbReference type="Pfam" id="PF00528">
    <property type="entry name" value="BPD_transp_1"/>
    <property type="match status" value="1"/>
</dbReference>
<evidence type="ECO:0000313" key="13">
    <source>
        <dbReference type="EMBL" id="WFP16667.1"/>
    </source>
</evidence>
<dbReference type="InterPro" id="IPR011867">
    <property type="entry name" value="ModB_ABC"/>
</dbReference>